<sequence>MTRTVITMRLSDGEDTVLDVSPDDLAKFAFGGRVTTKCTLSDLNSNLAIPWRLHGKPCGSPVTSDLSLNLSERSVRVPFGHFVCTTLCSASVGTNSGDLLPTRPLPEQQVIPVGWG</sequence>
<name>A0A5B7DP53_PORTR</name>
<evidence type="ECO:0000313" key="2">
    <source>
        <dbReference type="Proteomes" id="UP000324222"/>
    </source>
</evidence>
<keyword evidence="2" id="KW-1185">Reference proteome</keyword>
<organism evidence="1 2">
    <name type="scientific">Portunus trituberculatus</name>
    <name type="common">Swimming crab</name>
    <name type="synonym">Neptunus trituberculatus</name>
    <dbReference type="NCBI Taxonomy" id="210409"/>
    <lineage>
        <taxon>Eukaryota</taxon>
        <taxon>Metazoa</taxon>
        <taxon>Ecdysozoa</taxon>
        <taxon>Arthropoda</taxon>
        <taxon>Crustacea</taxon>
        <taxon>Multicrustacea</taxon>
        <taxon>Malacostraca</taxon>
        <taxon>Eumalacostraca</taxon>
        <taxon>Eucarida</taxon>
        <taxon>Decapoda</taxon>
        <taxon>Pleocyemata</taxon>
        <taxon>Brachyura</taxon>
        <taxon>Eubrachyura</taxon>
        <taxon>Portunoidea</taxon>
        <taxon>Portunidae</taxon>
        <taxon>Portuninae</taxon>
        <taxon>Portunus</taxon>
    </lineage>
</organism>
<evidence type="ECO:0000313" key="1">
    <source>
        <dbReference type="EMBL" id="MPC22814.1"/>
    </source>
</evidence>
<dbReference type="Proteomes" id="UP000324222">
    <property type="component" value="Unassembled WGS sequence"/>
</dbReference>
<comment type="caution">
    <text evidence="1">The sequence shown here is derived from an EMBL/GenBank/DDBJ whole genome shotgun (WGS) entry which is preliminary data.</text>
</comment>
<accession>A0A5B7DP53</accession>
<reference evidence="1 2" key="1">
    <citation type="submission" date="2019-05" db="EMBL/GenBank/DDBJ databases">
        <title>Another draft genome of Portunus trituberculatus and its Hox gene families provides insights of decapod evolution.</title>
        <authorList>
            <person name="Jeong J.-H."/>
            <person name="Song I."/>
            <person name="Kim S."/>
            <person name="Choi T."/>
            <person name="Kim D."/>
            <person name="Ryu S."/>
            <person name="Kim W."/>
        </authorList>
    </citation>
    <scope>NUCLEOTIDE SEQUENCE [LARGE SCALE GENOMIC DNA]</scope>
    <source>
        <tissue evidence="1">Muscle</tissue>
    </source>
</reference>
<gene>
    <name evidence="1" type="ORF">E2C01_015841</name>
</gene>
<dbReference type="AlphaFoldDB" id="A0A5B7DP53"/>
<protein>
    <submittedName>
        <fullName evidence="1">Uncharacterized protein</fullName>
    </submittedName>
</protein>
<dbReference type="EMBL" id="VSRR010001129">
    <property type="protein sequence ID" value="MPC22814.1"/>
    <property type="molecule type" value="Genomic_DNA"/>
</dbReference>
<proteinExistence type="predicted"/>